<dbReference type="EMBL" id="CAJVCH010458303">
    <property type="protein sequence ID" value="CAG7819748.1"/>
    <property type="molecule type" value="Genomic_DNA"/>
</dbReference>
<evidence type="ECO:0000313" key="2">
    <source>
        <dbReference type="EMBL" id="CAG7819748.1"/>
    </source>
</evidence>
<organism evidence="2 3">
    <name type="scientific">Allacma fusca</name>
    <dbReference type="NCBI Taxonomy" id="39272"/>
    <lineage>
        <taxon>Eukaryota</taxon>
        <taxon>Metazoa</taxon>
        <taxon>Ecdysozoa</taxon>
        <taxon>Arthropoda</taxon>
        <taxon>Hexapoda</taxon>
        <taxon>Collembola</taxon>
        <taxon>Symphypleona</taxon>
        <taxon>Sminthuridae</taxon>
        <taxon>Allacma</taxon>
    </lineage>
</organism>
<dbReference type="PROSITE" id="PS50209">
    <property type="entry name" value="CARD"/>
    <property type="match status" value="1"/>
</dbReference>
<protein>
    <recommendedName>
        <fullName evidence="1">CARD domain-containing protein</fullName>
    </recommendedName>
</protein>
<proteinExistence type="predicted"/>
<sequence>MAEGNSSDSSLECSLLTEAKDLEFFCENIKNMEMVLWKLLEKEVISLREQQLIKRQETLAEKCKVLFEILDGKEEDWRDALIQIFEETGNSVIAESIRESHR</sequence>
<accession>A0A8J2PF95</accession>
<dbReference type="GO" id="GO:0042981">
    <property type="term" value="P:regulation of apoptotic process"/>
    <property type="evidence" value="ECO:0007669"/>
    <property type="project" value="InterPro"/>
</dbReference>
<dbReference type="InterPro" id="IPR001315">
    <property type="entry name" value="CARD"/>
</dbReference>
<comment type="caution">
    <text evidence="2">The sequence shown here is derived from an EMBL/GenBank/DDBJ whole genome shotgun (WGS) entry which is preliminary data.</text>
</comment>
<dbReference type="AlphaFoldDB" id="A0A8J2PF95"/>
<feature type="domain" description="CARD" evidence="1">
    <location>
        <begin position="27"/>
        <end position="100"/>
    </location>
</feature>
<evidence type="ECO:0000313" key="3">
    <source>
        <dbReference type="Proteomes" id="UP000708208"/>
    </source>
</evidence>
<dbReference type="Proteomes" id="UP000708208">
    <property type="component" value="Unassembled WGS sequence"/>
</dbReference>
<reference evidence="2" key="1">
    <citation type="submission" date="2021-06" db="EMBL/GenBank/DDBJ databases">
        <authorList>
            <person name="Hodson N. C."/>
            <person name="Mongue J. A."/>
            <person name="Jaron S. K."/>
        </authorList>
    </citation>
    <scope>NUCLEOTIDE SEQUENCE</scope>
</reference>
<dbReference type="Pfam" id="PF00619">
    <property type="entry name" value="CARD"/>
    <property type="match status" value="1"/>
</dbReference>
<gene>
    <name evidence="2" type="ORF">AFUS01_LOCUS30178</name>
</gene>
<evidence type="ECO:0000259" key="1">
    <source>
        <dbReference type="PROSITE" id="PS50209"/>
    </source>
</evidence>
<name>A0A8J2PF95_9HEXA</name>
<dbReference type="CDD" id="cd01671">
    <property type="entry name" value="CARD"/>
    <property type="match status" value="1"/>
</dbReference>
<keyword evidence="3" id="KW-1185">Reference proteome</keyword>